<sequence>MLHISQDGHVLSAVLDAPPANALGVADLQAFAGLARQLAQDPGTVRVLLIRGSQRFFCGGVDISMISEHAGHDDGPDRVADFGAELQSVLGALEALPIPTIAAMRGSAVGGGLELALACDFRVVASESSYGLPESRLGLIPGGGGTQRLTEVAGRGTALRLILLGELVKGDEAVDLGIAQWVRASEEVEGFALELAQQLSDLAPAALAAAKECITATRHGTGYELEVSLTRDLLSQEDTINRLQSFLAGTRKK</sequence>
<dbReference type="CDD" id="cd06558">
    <property type="entry name" value="crotonase-like"/>
    <property type="match status" value="1"/>
</dbReference>
<dbReference type="GO" id="GO:0006635">
    <property type="term" value="P:fatty acid beta-oxidation"/>
    <property type="evidence" value="ECO:0007669"/>
    <property type="project" value="TreeGrafter"/>
</dbReference>
<dbReference type="InterPro" id="IPR029045">
    <property type="entry name" value="ClpP/crotonase-like_dom_sf"/>
</dbReference>
<name>A0A6J7GYT9_9ZZZZ</name>
<dbReference type="PROSITE" id="PS00166">
    <property type="entry name" value="ENOYL_COA_HYDRATASE"/>
    <property type="match status" value="1"/>
</dbReference>
<dbReference type="InterPro" id="IPR001753">
    <property type="entry name" value="Enoyl-CoA_hydra/iso"/>
</dbReference>
<protein>
    <submittedName>
        <fullName evidence="2">Unannotated protein</fullName>
    </submittedName>
</protein>
<proteinExistence type="inferred from homology"/>
<gene>
    <name evidence="2" type="ORF">UFOPK3610_00864</name>
</gene>
<dbReference type="PANTHER" id="PTHR11941:SF54">
    <property type="entry name" value="ENOYL-COA HYDRATASE, MITOCHONDRIAL"/>
    <property type="match status" value="1"/>
</dbReference>
<dbReference type="SUPFAM" id="SSF52096">
    <property type="entry name" value="ClpP/crotonase"/>
    <property type="match status" value="1"/>
</dbReference>
<dbReference type="Gene3D" id="3.90.226.10">
    <property type="entry name" value="2-enoyl-CoA Hydratase, Chain A, domain 1"/>
    <property type="match status" value="1"/>
</dbReference>
<dbReference type="EMBL" id="CAFBMR010000026">
    <property type="protein sequence ID" value="CAB4911948.1"/>
    <property type="molecule type" value="Genomic_DNA"/>
</dbReference>
<dbReference type="AlphaFoldDB" id="A0A6J7GYT9"/>
<accession>A0A6J7GYT9</accession>
<evidence type="ECO:0000256" key="1">
    <source>
        <dbReference type="ARBA" id="ARBA00005254"/>
    </source>
</evidence>
<organism evidence="2">
    <name type="scientific">freshwater metagenome</name>
    <dbReference type="NCBI Taxonomy" id="449393"/>
    <lineage>
        <taxon>unclassified sequences</taxon>
        <taxon>metagenomes</taxon>
        <taxon>ecological metagenomes</taxon>
    </lineage>
</organism>
<dbReference type="Pfam" id="PF00378">
    <property type="entry name" value="ECH_1"/>
    <property type="match status" value="1"/>
</dbReference>
<evidence type="ECO:0000313" key="2">
    <source>
        <dbReference type="EMBL" id="CAB4911948.1"/>
    </source>
</evidence>
<reference evidence="2" key="1">
    <citation type="submission" date="2020-05" db="EMBL/GenBank/DDBJ databases">
        <authorList>
            <person name="Chiriac C."/>
            <person name="Salcher M."/>
            <person name="Ghai R."/>
            <person name="Kavagutti S V."/>
        </authorList>
    </citation>
    <scope>NUCLEOTIDE SEQUENCE</scope>
</reference>
<dbReference type="PANTHER" id="PTHR11941">
    <property type="entry name" value="ENOYL-COA HYDRATASE-RELATED"/>
    <property type="match status" value="1"/>
</dbReference>
<dbReference type="GO" id="GO:0003824">
    <property type="term" value="F:catalytic activity"/>
    <property type="evidence" value="ECO:0007669"/>
    <property type="project" value="InterPro"/>
</dbReference>
<comment type="similarity">
    <text evidence="1">Belongs to the enoyl-CoA hydratase/isomerase family.</text>
</comment>
<dbReference type="InterPro" id="IPR018376">
    <property type="entry name" value="Enoyl-CoA_hyd/isom_CS"/>
</dbReference>